<feature type="chain" id="PRO_5040910780" description="Stomagen C-terminal domain-containing protein" evidence="2">
    <location>
        <begin position="45"/>
        <end position="151"/>
    </location>
</feature>
<evidence type="ECO:0000256" key="1">
    <source>
        <dbReference type="SAM" id="MobiDB-lite"/>
    </source>
</evidence>
<feature type="domain" description="Stomagen C-terminal" evidence="3">
    <location>
        <begin position="102"/>
        <end position="150"/>
    </location>
</feature>
<dbReference type="PANTHER" id="PTHR37239">
    <property type="entry name" value="EPIDERMAL PATTERNING FACTOR-LIKE PROTEIN 9"/>
    <property type="match status" value="1"/>
</dbReference>
<reference evidence="4 5" key="1">
    <citation type="submission" date="2022-10" db="EMBL/GenBank/DDBJ databases">
        <title>WGS assembly of Paspalum vaginatum 540-79.</title>
        <authorList>
            <person name="Sun G."/>
            <person name="Wase N."/>
            <person name="Shu S."/>
            <person name="Jenkins J."/>
            <person name="Zhou B."/>
            <person name="Torres-Rodriguez J."/>
            <person name="Chen C."/>
            <person name="Sandor L."/>
            <person name="Plott C."/>
            <person name="Yoshinga Y."/>
            <person name="Daum C."/>
            <person name="Qi P."/>
            <person name="Barry K."/>
            <person name="Lipzen A."/>
            <person name="Berry L."/>
            <person name="Pedersen C."/>
            <person name="Gottilla T."/>
            <person name="Foltz A."/>
            <person name="Yu H."/>
            <person name="O'Malley R."/>
            <person name="Zhang C."/>
            <person name="Devos K."/>
            <person name="Sigmon B."/>
            <person name="Yu B."/>
            <person name="Obata T."/>
            <person name="Schmutz J."/>
            <person name="Schnable J."/>
        </authorList>
    </citation>
    <scope>NUCLEOTIDE SEQUENCE [LARGE SCALE GENOMIC DNA]</scope>
    <source>
        <strain evidence="5">cv. 540-79</strain>
    </source>
</reference>
<feature type="region of interest" description="Disordered" evidence="1">
    <location>
        <begin position="61"/>
        <end position="85"/>
    </location>
</feature>
<evidence type="ECO:0000313" key="5">
    <source>
        <dbReference type="Proteomes" id="UP001164776"/>
    </source>
</evidence>
<gene>
    <name evidence="4" type="ORF">BS78_K113600</name>
</gene>
<dbReference type="InterPro" id="IPR044858">
    <property type="entry name" value="Stomagen_C"/>
</dbReference>
<keyword evidence="2" id="KW-0732">Signal</keyword>
<dbReference type="InterPro" id="IPR031753">
    <property type="entry name" value="Stomagen"/>
</dbReference>
<dbReference type="GO" id="GO:2000123">
    <property type="term" value="P:positive regulation of stomatal complex development"/>
    <property type="evidence" value="ECO:0007669"/>
    <property type="project" value="InterPro"/>
</dbReference>
<sequence length="151" mass="16426">MAASAGTGSKQLQQLRRRRRRCVASCRLPLLLVVLLVVGDVVVADRACSPPTEAAVLHHPARRQQGLLRRSGDGPPRTTTTTADGWPAAALNENERQTAGAGRRMLIGSRAPTCTYNECRGCRHRCSVQEVPVDASDPINSAYHYKCICHI</sequence>
<evidence type="ECO:0000259" key="3">
    <source>
        <dbReference type="Pfam" id="PF16851"/>
    </source>
</evidence>
<accession>A0A9W8CDH5</accession>
<dbReference type="EMBL" id="MU630312">
    <property type="protein sequence ID" value="KAJ1254155.1"/>
    <property type="molecule type" value="Genomic_DNA"/>
</dbReference>
<dbReference type="Proteomes" id="UP001164776">
    <property type="component" value="Unassembled WGS sequence"/>
</dbReference>
<dbReference type="OrthoDB" id="1893550at2759"/>
<dbReference type="AlphaFoldDB" id="A0A9W8CDH5"/>
<dbReference type="Pfam" id="PF16851">
    <property type="entry name" value="Stomagen"/>
    <property type="match status" value="1"/>
</dbReference>
<dbReference type="Gene3D" id="2.20.25.390">
    <property type="entry name" value="Stomagen"/>
    <property type="match status" value="1"/>
</dbReference>
<name>A0A9W8CDH5_9POAL</name>
<dbReference type="PANTHER" id="PTHR37239:SF1">
    <property type="entry name" value="EPIDERMAL PATTERNING FACTOR-LIKE PROTEIN 9"/>
    <property type="match status" value="1"/>
</dbReference>
<evidence type="ECO:0000313" key="4">
    <source>
        <dbReference type="EMBL" id="KAJ1254155.1"/>
    </source>
</evidence>
<proteinExistence type="predicted"/>
<dbReference type="InterPro" id="IPR038572">
    <property type="entry name" value="Stomagen_C_sf"/>
</dbReference>
<feature type="signal peptide" evidence="2">
    <location>
        <begin position="1"/>
        <end position="44"/>
    </location>
</feature>
<protein>
    <recommendedName>
        <fullName evidence="3">Stomagen C-terminal domain-containing protein</fullName>
    </recommendedName>
</protein>
<evidence type="ECO:0000256" key="2">
    <source>
        <dbReference type="SAM" id="SignalP"/>
    </source>
</evidence>
<organism evidence="4 5">
    <name type="scientific">Paspalum vaginatum</name>
    <name type="common">seashore paspalum</name>
    <dbReference type="NCBI Taxonomy" id="158149"/>
    <lineage>
        <taxon>Eukaryota</taxon>
        <taxon>Viridiplantae</taxon>
        <taxon>Streptophyta</taxon>
        <taxon>Embryophyta</taxon>
        <taxon>Tracheophyta</taxon>
        <taxon>Spermatophyta</taxon>
        <taxon>Magnoliopsida</taxon>
        <taxon>Liliopsida</taxon>
        <taxon>Poales</taxon>
        <taxon>Poaceae</taxon>
        <taxon>PACMAD clade</taxon>
        <taxon>Panicoideae</taxon>
        <taxon>Andropogonodae</taxon>
        <taxon>Paspaleae</taxon>
        <taxon>Paspalinae</taxon>
        <taxon>Paspalum</taxon>
    </lineage>
</organism>
<comment type="caution">
    <text evidence="4">The sequence shown here is derived from an EMBL/GenBank/DDBJ whole genome shotgun (WGS) entry which is preliminary data.</text>
</comment>
<keyword evidence="5" id="KW-1185">Reference proteome</keyword>